<protein>
    <submittedName>
        <fullName evidence="3">Uncharacterized protein</fullName>
    </submittedName>
</protein>
<dbReference type="WBParaSite" id="nRc.2.0.1.t12702-RA">
    <property type="protein sequence ID" value="nRc.2.0.1.t12702-RA"/>
    <property type="gene ID" value="nRc.2.0.1.g12702"/>
</dbReference>
<keyword evidence="2" id="KW-1185">Reference proteome</keyword>
<evidence type="ECO:0000313" key="2">
    <source>
        <dbReference type="Proteomes" id="UP000887565"/>
    </source>
</evidence>
<keyword evidence="1" id="KW-0812">Transmembrane</keyword>
<organism evidence="2 3">
    <name type="scientific">Romanomermis culicivorax</name>
    <name type="common">Nematode worm</name>
    <dbReference type="NCBI Taxonomy" id="13658"/>
    <lineage>
        <taxon>Eukaryota</taxon>
        <taxon>Metazoa</taxon>
        <taxon>Ecdysozoa</taxon>
        <taxon>Nematoda</taxon>
        <taxon>Enoplea</taxon>
        <taxon>Dorylaimia</taxon>
        <taxon>Mermithida</taxon>
        <taxon>Mermithoidea</taxon>
        <taxon>Mermithidae</taxon>
        <taxon>Romanomermis</taxon>
    </lineage>
</organism>
<keyword evidence="1" id="KW-1133">Transmembrane helix</keyword>
<accession>A0A915IH66</accession>
<sequence>MAAAKAFTNKILTFLCNKVNLRTTKMTKKHIQTAKIATTIKMIDCKRMNSFNRKIVVCDVILRIFILGVLLPFWFSYRFGSFDAIAPPMMKQTSQLWDFLEAGGQFEKNIFGVSTVLKMY</sequence>
<dbReference type="AlphaFoldDB" id="A0A915IH66"/>
<feature type="transmembrane region" description="Helical" evidence="1">
    <location>
        <begin position="56"/>
        <end position="75"/>
    </location>
</feature>
<name>A0A915IH66_ROMCU</name>
<keyword evidence="1" id="KW-0472">Membrane</keyword>
<evidence type="ECO:0000256" key="1">
    <source>
        <dbReference type="SAM" id="Phobius"/>
    </source>
</evidence>
<evidence type="ECO:0000313" key="3">
    <source>
        <dbReference type="WBParaSite" id="nRc.2.0.1.t12702-RA"/>
    </source>
</evidence>
<proteinExistence type="predicted"/>
<reference evidence="3" key="1">
    <citation type="submission" date="2022-11" db="UniProtKB">
        <authorList>
            <consortium name="WormBaseParasite"/>
        </authorList>
    </citation>
    <scope>IDENTIFICATION</scope>
</reference>
<dbReference type="Proteomes" id="UP000887565">
    <property type="component" value="Unplaced"/>
</dbReference>